<dbReference type="AlphaFoldDB" id="A0A411EAJ4"/>
<keyword evidence="4" id="KW-0378">Hydrolase</keyword>
<dbReference type="EC" id="3.5.99.6" evidence="1"/>
<dbReference type="KEGG" id="mur:EQY75_08455"/>
<feature type="compositionally biased region" description="Basic and acidic residues" evidence="2">
    <location>
        <begin position="352"/>
        <end position="365"/>
    </location>
</feature>
<dbReference type="EMBL" id="CP035544">
    <property type="protein sequence ID" value="QBA64553.1"/>
    <property type="molecule type" value="Genomic_DNA"/>
</dbReference>
<dbReference type="OrthoDB" id="9791139at2"/>
<dbReference type="InterPro" id="IPR003737">
    <property type="entry name" value="GlcNAc_PI_deacetylase-related"/>
</dbReference>
<feature type="region of interest" description="Disordered" evidence="2">
    <location>
        <begin position="346"/>
        <end position="375"/>
    </location>
</feature>
<dbReference type="Gene3D" id="3.40.50.1360">
    <property type="match status" value="1"/>
</dbReference>
<dbReference type="PANTHER" id="PTHR42892:SF1">
    <property type="entry name" value="GLUCOSAMINE-6-PHOSPHATE ISOMERASE"/>
    <property type="match status" value="1"/>
</dbReference>
<evidence type="ECO:0000256" key="1">
    <source>
        <dbReference type="NCBIfam" id="TIGR00502"/>
    </source>
</evidence>
<dbReference type="CDD" id="cd01399">
    <property type="entry name" value="GlcN6P_deaminase"/>
    <property type="match status" value="1"/>
</dbReference>
<dbReference type="Pfam" id="PF01182">
    <property type="entry name" value="Glucosamine_iso"/>
    <property type="match status" value="1"/>
</dbReference>
<feature type="domain" description="Glucosamine/galactosamine-6-phosphate isomerase" evidence="3">
    <location>
        <begin position="33"/>
        <end position="256"/>
    </location>
</feature>
<dbReference type="GO" id="GO:0005975">
    <property type="term" value="P:carbohydrate metabolic process"/>
    <property type="evidence" value="ECO:0007669"/>
    <property type="project" value="InterPro"/>
</dbReference>
<dbReference type="InterPro" id="IPR024078">
    <property type="entry name" value="LmbE-like_dom_sf"/>
</dbReference>
<protein>
    <recommendedName>
        <fullName evidence="1">Glucosamine-6-phosphate deaminase</fullName>
        <ecNumber evidence="1">3.5.99.6</ecNumber>
    </recommendedName>
</protein>
<sequence length="647" mass="73362">MISSLPASETGSFPTDDESRKFERINTKIHQNSEEASFYVANEIAELIRQRQKSGKNAVLGLATGSTPTKVYEFLVKFHKEEGLSFKNVITFNLDEYYPMAADSIHSYVRFMGEHLFDHIDIKKSNIHIPDGTLEKEDVKDYCRAYEQKILKAGGLDIQVLGIGRTGHIGFNEPGSTLSSKTRLVRLDRVTKLDAASDFFGLENVPSRAITMGVGTILSAKRIILMAWGEGKSDIINQAVEGPVRESVPATFLQHHDNCDFILDEAAASALTRVSTPWLVSECQWDDILIKRATIWLSEKLNKAILKLTNEDYNEYGMGSLIAEVGSAEHINLIVFNQLQRTITGWPGGKPNADDSKRPERKEPYPKTSLIFSPHPDDDVISMGGTLLRLVDQGHEVHVAYQTSGNIAVFDDEVIRFLDFAREVEENNKELQKQVREVRQFLDKKLPGQVDSPQIQNFKGLIRKGEALSACRYCGVKESNAHFQNLPFYETGTVKKKPFSDADIQQTYELLQEIQPHQIFAAGDLSDPHGTHRVCLNIIYRALDKLVKEKASWLKDCYVWLYRGAWQEWDIADMEMAVPIGPADMERKKNAIFKHQSQKDSAMFPGNDNREFWQRAEQRNKETAKNYNALGLAEYEAIEGFVRYHFM</sequence>
<dbReference type="InterPro" id="IPR004547">
    <property type="entry name" value="Glucosamine6P_isomerase"/>
</dbReference>
<evidence type="ECO:0000256" key="2">
    <source>
        <dbReference type="SAM" id="MobiDB-lite"/>
    </source>
</evidence>
<dbReference type="NCBIfam" id="NF002557">
    <property type="entry name" value="PRK02122.1"/>
    <property type="match status" value="1"/>
</dbReference>
<dbReference type="InterPro" id="IPR052960">
    <property type="entry name" value="GlcN6P_deaminase-like"/>
</dbReference>
<gene>
    <name evidence="4" type="primary">nagB</name>
    <name evidence="4" type="ORF">EQY75_08455</name>
</gene>
<name>A0A411EAJ4_9FLAO</name>
<keyword evidence="5" id="KW-1185">Reference proteome</keyword>
<dbReference type="InterPro" id="IPR037171">
    <property type="entry name" value="NagB/RpiA_transferase-like"/>
</dbReference>
<evidence type="ECO:0000313" key="4">
    <source>
        <dbReference type="EMBL" id="QBA64553.1"/>
    </source>
</evidence>
<dbReference type="SUPFAM" id="SSF102588">
    <property type="entry name" value="LmbE-like"/>
    <property type="match status" value="1"/>
</dbReference>
<dbReference type="InterPro" id="IPR006148">
    <property type="entry name" value="Glc/Gal-6P_isomerase"/>
</dbReference>
<dbReference type="PANTHER" id="PTHR42892">
    <property type="entry name" value="GLUCOSAMINE-6-PHOSPHATE DEAMINASE-LIKE PROTEIN BT_0258-RELATED"/>
    <property type="match status" value="1"/>
</dbReference>
<reference evidence="4 5" key="1">
    <citation type="submission" date="2019-01" db="EMBL/GenBank/DDBJ databases">
        <title>Muriicola soli sp. nov., isolated from soil.</title>
        <authorList>
            <person name="Kang H.J."/>
            <person name="Kim S.B."/>
        </authorList>
    </citation>
    <scope>NUCLEOTIDE SEQUENCE [LARGE SCALE GENOMIC DNA]</scope>
    <source>
        <strain evidence="4 5">MMS17-SY002</strain>
    </source>
</reference>
<dbReference type="GO" id="GO:0006046">
    <property type="term" value="P:N-acetylglucosamine catabolic process"/>
    <property type="evidence" value="ECO:0007669"/>
    <property type="project" value="UniProtKB-UniRule"/>
</dbReference>
<dbReference type="RefSeq" id="WP_129604903.1">
    <property type="nucleotide sequence ID" value="NZ_CP035544.1"/>
</dbReference>
<proteinExistence type="predicted"/>
<evidence type="ECO:0000259" key="3">
    <source>
        <dbReference type="Pfam" id="PF01182"/>
    </source>
</evidence>
<evidence type="ECO:0000313" key="5">
    <source>
        <dbReference type="Proteomes" id="UP000290889"/>
    </source>
</evidence>
<dbReference type="SUPFAM" id="SSF100950">
    <property type="entry name" value="NagB/RpiA/CoA transferase-like"/>
    <property type="match status" value="1"/>
</dbReference>
<organism evidence="4 5">
    <name type="scientific">Muriicola soli</name>
    <dbReference type="NCBI Taxonomy" id="2507538"/>
    <lineage>
        <taxon>Bacteria</taxon>
        <taxon>Pseudomonadati</taxon>
        <taxon>Bacteroidota</taxon>
        <taxon>Flavobacteriia</taxon>
        <taxon>Flavobacteriales</taxon>
        <taxon>Flavobacteriaceae</taxon>
        <taxon>Muriicola</taxon>
    </lineage>
</organism>
<dbReference type="GO" id="GO:0004342">
    <property type="term" value="F:glucosamine-6-phosphate deaminase activity"/>
    <property type="evidence" value="ECO:0007669"/>
    <property type="project" value="UniProtKB-UniRule"/>
</dbReference>
<accession>A0A411EAJ4</accession>
<dbReference type="NCBIfam" id="TIGR00502">
    <property type="entry name" value="nagB"/>
    <property type="match status" value="1"/>
</dbReference>
<dbReference type="Pfam" id="PF02585">
    <property type="entry name" value="PIG-L"/>
    <property type="match status" value="1"/>
</dbReference>
<dbReference type="Gene3D" id="3.40.50.10320">
    <property type="entry name" value="LmbE-like"/>
    <property type="match status" value="1"/>
</dbReference>
<dbReference type="Proteomes" id="UP000290889">
    <property type="component" value="Chromosome"/>
</dbReference>